<gene>
    <name evidence="1" type="ORF">APZ42_013506</name>
</gene>
<dbReference type="AlphaFoldDB" id="A0A162QTE3"/>
<proteinExistence type="predicted"/>
<comment type="caution">
    <text evidence="1">The sequence shown here is derived from an EMBL/GenBank/DDBJ whole genome shotgun (WGS) entry which is preliminary data.</text>
</comment>
<evidence type="ECO:0000313" key="1">
    <source>
        <dbReference type="EMBL" id="KZS19937.1"/>
    </source>
</evidence>
<reference evidence="1 2" key="1">
    <citation type="submission" date="2016-03" db="EMBL/GenBank/DDBJ databases">
        <title>EvidentialGene: Evidence-directed Construction of Genes on Genomes.</title>
        <authorList>
            <person name="Gilbert D.G."/>
            <person name="Choi J.-H."/>
            <person name="Mockaitis K."/>
            <person name="Colbourne J."/>
            <person name="Pfrender M."/>
        </authorList>
    </citation>
    <scope>NUCLEOTIDE SEQUENCE [LARGE SCALE GENOMIC DNA]</scope>
    <source>
        <strain evidence="1 2">Xinb3</strain>
        <tissue evidence="1">Complete organism</tissue>
    </source>
</reference>
<name>A0A162QTE3_9CRUS</name>
<evidence type="ECO:0000313" key="2">
    <source>
        <dbReference type="Proteomes" id="UP000076858"/>
    </source>
</evidence>
<feature type="non-terminal residue" evidence="1">
    <location>
        <position position="1"/>
    </location>
</feature>
<keyword evidence="2" id="KW-1185">Reference proteome</keyword>
<sequence length="57" mass="6425">NREENQDSGSCLSNKLPTKKGSRLLFCRRIQLHSAFMSGGTWPEFVESGPFVTVFFS</sequence>
<dbReference type="Proteomes" id="UP000076858">
    <property type="component" value="Unassembled WGS sequence"/>
</dbReference>
<protein>
    <submittedName>
        <fullName evidence="1">Uncharacterized protein</fullName>
    </submittedName>
</protein>
<dbReference type="EMBL" id="LRGB01000284">
    <property type="protein sequence ID" value="KZS19937.1"/>
    <property type="molecule type" value="Genomic_DNA"/>
</dbReference>
<accession>A0A162QTE3</accession>
<organism evidence="1 2">
    <name type="scientific">Daphnia magna</name>
    <dbReference type="NCBI Taxonomy" id="35525"/>
    <lineage>
        <taxon>Eukaryota</taxon>
        <taxon>Metazoa</taxon>
        <taxon>Ecdysozoa</taxon>
        <taxon>Arthropoda</taxon>
        <taxon>Crustacea</taxon>
        <taxon>Branchiopoda</taxon>
        <taxon>Diplostraca</taxon>
        <taxon>Cladocera</taxon>
        <taxon>Anomopoda</taxon>
        <taxon>Daphniidae</taxon>
        <taxon>Daphnia</taxon>
    </lineage>
</organism>